<protein>
    <submittedName>
        <fullName evidence="1">Glycosyltransferase</fullName>
    </submittedName>
</protein>
<evidence type="ECO:0000313" key="2">
    <source>
        <dbReference type="Proteomes" id="UP000215086"/>
    </source>
</evidence>
<dbReference type="Pfam" id="PF13692">
    <property type="entry name" value="Glyco_trans_1_4"/>
    <property type="match status" value="1"/>
</dbReference>
<dbReference type="NCBIfam" id="TIGR03087">
    <property type="entry name" value="stp1"/>
    <property type="match status" value="1"/>
</dbReference>
<sequence length="398" mass="45414">MNSRKRLLYLVHRTPYPPNRGHRIRSFHWLDYLAQRCELDVAFLADEPITAETEEALRTRCRNLVWSVITPWQRRTQALLSLFLGATATQGAFWSRKLDRHIASLCHRQHYDVVLVYCSSMVQYVQGRFKKDSVVVDLVDVDSQKWLDYSRTSKMPLRWLYRVEGLRLRRLECRLPALASLVTLATNPECDLYKSFCPNARTAVVENGVDIDYFSPCFDDREPTIDHRLTFVGALDYPPNRDGVIWFIDQVWPILSQRFSNLEFYVVGAGADRNLKLAVAGVSRVFLTGDVPDVRPFLLGAVAIIPLRMARGVQNKVLEAMAMGCATIASSPALEGIPAVPGRHVLKADTPEEWINTVTSVIENPSLRMAIGTAAREYILQHYTWQEKLKPLDELLQL</sequence>
<proteinExistence type="predicted"/>
<gene>
    <name evidence="1" type="ORF">THTE_3878</name>
</gene>
<dbReference type="Gene3D" id="3.40.50.2000">
    <property type="entry name" value="Glycogen Phosphorylase B"/>
    <property type="match status" value="2"/>
</dbReference>
<dbReference type="AlphaFoldDB" id="A0A286RKJ1"/>
<dbReference type="Proteomes" id="UP000215086">
    <property type="component" value="Chromosome"/>
</dbReference>
<dbReference type="SUPFAM" id="SSF53756">
    <property type="entry name" value="UDP-Glycosyltransferase/glycogen phosphorylase"/>
    <property type="match status" value="1"/>
</dbReference>
<name>A0A286RKJ1_9BACT</name>
<dbReference type="PANTHER" id="PTHR12526">
    <property type="entry name" value="GLYCOSYLTRANSFERASE"/>
    <property type="match status" value="1"/>
</dbReference>
<dbReference type="GO" id="GO:0016757">
    <property type="term" value="F:glycosyltransferase activity"/>
    <property type="evidence" value="ECO:0007669"/>
    <property type="project" value="TreeGrafter"/>
</dbReference>
<dbReference type="InterPro" id="IPR017521">
    <property type="entry name" value="Sugar_tfrase_PEP-CTERM_Stp1"/>
</dbReference>
<accession>A0A286RKJ1</accession>
<dbReference type="RefSeq" id="WP_095416253.1">
    <property type="nucleotide sequence ID" value="NZ_CP018477.1"/>
</dbReference>
<dbReference type="EMBL" id="CP018477">
    <property type="protein sequence ID" value="ASV76479.1"/>
    <property type="molecule type" value="Genomic_DNA"/>
</dbReference>
<reference evidence="1 2" key="1">
    <citation type="journal article" name="Front. Microbiol.">
        <title>Sugar Metabolism of the First Thermophilic Planctomycete Thermogutta terrifontis: Comparative Genomic and Transcriptomic Approaches.</title>
        <authorList>
            <person name="Elcheninov A.G."/>
            <person name="Menzel P."/>
            <person name="Gudbergsdottir S.R."/>
            <person name="Slesarev A.I."/>
            <person name="Kadnikov V.V."/>
            <person name="Krogh A."/>
            <person name="Bonch-Osmolovskaya E.A."/>
            <person name="Peng X."/>
            <person name="Kublanov I.V."/>
        </authorList>
    </citation>
    <scope>NUCLEOTIDE SEQUENCE [LARGE SCALE GENOMIC DNA]</scope>
    <source>
        <strain evidence="1 2">R1</strain>
    </source>
</reference>
<evidence type="ECO:0000313" key="1">
    <source>
        <dbReference type="EMBL" id="ASV76479.1"/>
    </source>
</evidence>
<dbReference type="CDD" id="cd03801">
    <property type="entry name" value="GT4_PimA-like"/>
    <property type="match status" value="1"/>
</dbReference>
<organism evidence="1 2">
    <name type="scientific">Thermogutta terrifontis</name>
    <dbReference type="NCBI Taxonomy" id="1331910"/>
    <lineage>
        <taxon>Bacteria</taxon>
        <taxon>Pseudomonadati</taxon>
        <taxon>Planctomycetota</taxon>
        <taxon>Planctomycetia</taxon>
        <taxon>Pirellulales</taxon>
        <taxon>Thermoguttaceae</taxon>
        <taxon>Thermogutta</taxon>
    </lineage>
</organism>
<dbReference type="PANTHER" id="PTHR12526:SF600">
    <property type="entry name" value="GLYCOSYL TRANSFERASE GROUP 1"/>
    <property type="match status" value="1"/>
</dbReference>
<dbReference type="KEGG" id="ttf:THTE_3878"/>
<keyword evidence="2" id="KW-1185">Reference proteome</keyword>
<dbReference type="OrthoDB" id="9807209at2"/>
<keyword evidence="1" id="KW-0808">Transferase</keyword>